<dbReference type="PROSITE" id="PS51208">
    <property type="entry name" value="AUTOTRANSPORTER"/>
    <property type="match status" value="1"/>
</dbReference>
<dbReference type="SUPFAM" id="SSF103515">
    <property type="entry name" value="Autotransporter"/>
    <property type="match status" value="1"/>
</dbReference>
<proteinExistence type="predicted"/>
<accession>A0ABV0BIQ7</accession>
<evidence type="ECO:0000259" key="1">
    <source>
        <dbReference type="PROSITE" id="PS51208"/>
    </source>
</evidence>
<gene>
    <name evidence="2" type="ORF">WJT86_06945</name>
</gene>
<dbReference type="InterPro" id="IPR006315">
    <property type="entry name" value="OM_autotransptr_brl_dom"/>
</dbReference>
<protein>
    <submittedName>
        <fullName evidence="2">Autotransporter outer membrane beta-barrel domain-containing protein</fullName>
    </submittedName>
</protein>
<name>A0ABV0BIQ7_9HYPH</name>
<dbReference type="EMBL" id="JBBYXI010000002">
    <property type="protein sequence ID" value="MEN3930794.1"/>
    <property type="molecule type" value="Genomic_DNA"/>
</dbReference>
<dbReference type="Pfam" id="PF03797">
    <property type="entry name" value="Autotransporter"/>
    <property type="match status" value="1"/>
</dbReference>
<keyword evidence="3" id="KW-1185">Reference proteome</keyword>
<dbReference type="InterPro" id="IPR036709">
    <property type="entry name" value="Autotransporte_beta_dom_sf"/>
</dbReference>
<dbReference type="NCBIfam" id="TIGR01414">
    <property type="entry name" value="autotrans_barl"/>
    <property type="match status" value="1"/>
</dbReference>
<dbReference type="Proteomes" id="UP001418637">
    <property type="component" value="Unassembled WGS sequence"/>
</dbReference>
<dbReference type="RefSeq" id="WP_346336819.1">
    <property type="nucleotide sequence ID" value="NZ_JBBYXI010000002.1"/>
</dbReference>
<evidence type="ECO:0000313" key="2">
    <source>
        <dbReference type="EMBL" id="MEN3930794.1"/>
    </source>
</evidence>
<dbReference type="Gene3D" id="2.40.128.130">
    <property type="entry name" value="Autotransporter beta-domain"/>
    <property type="match status" value="1"/>
</dbReference>
<evidence type="ECO:0000313" key="3">
    <source>
        <dbReference type="Proteomes" id="UP001418637"/>
    </source>
</evidence>
<dbReference type="InterPro" id="IPR005546">
    <property type="entry name" value="Autotransporte_beta"/>
</dbReference>
<feature type="domain" description="Autotransporter" evidence="1">
    <location>
        <begin position="1700"/>
        <end position="1985"/>
    </location>
</feature>
<organism evidence="2 3">
    <name type="scientific">Hohaiivirga grylli</name>
    <dbReference type="NCBI Taxonomy" id="3133970"/>
    <lineage>
        <taxon>Bacteria</taxon>
        <taxon>Pseudomonadati</taxon>
        <taxon>Pseudomonadota</taxon>
        <taxon>Alphaproteobacteria</taxon>
        <taxon>Hyphomicrobiales</taxon>
        <taxon>Methylobacteriaceae</taxon>
        <taxon>Hohaiivirga</taxon>
    </lineage>
</organism>
<sequence length="1986" mass="205446">MIYSEFGIKRTESAVRSKQLKRILSARKQALLIATALSFAPFAAPHAAEFGVGNNRPSYTQSRKTDTNIDAALSDFRKDIYNSTYHVNAGDDSGGTYNTYVFQKYGCVNLSTCSPAYKEEVAAHFQDYILDLSSLRPSEVPAAGSTIYDYTPGSDYNKSVYTLSGGSFQAYEANNPLASGSGRNYQYIPSSGSLGGASDTTNSGVYRNVAVDHTTLNVLDNALFIAGPTFHRAMINVVDGAVINFQGQNTYLYNDQGGHTLAIGHWHEKSTDDYNTTVNAVNLTIIHGTYSEVKNSQNSRTIVIGTDGAITSSGSILGTATLHVSEDLVSEKRTASGGGANTEIYYNGQIIVDGNATFLTEADWQDVIRLYGLMDIKGDMNVVQGNGAGTANNNILNGTRVRGGLLFVGGDYNHNAFANGSVTQGNANSLAVTAEDLKYNDVLIERLRGRAYVAGDINMNIGAHEYVNYYDNNATGAKDTLNYVTGILLNEGEAKVDGNVNIKIANASNGLGIDVADGALWVGGALNVSSEGLNQNVSANNNLTGIKIAHENALLATNGAVTIDMKTDSSVGIDVTQGQALLGTGAASPTVTDFKNGNYILQGTDFARVVLGAGSISTAGVNSQSVKITAANAIKADFLQAAGTTITSSGDNSNSVLMRSDSGIITFSQAGVLTSSGDTSNAADIASTSADITVLQYDGGRIATTGDTSIALKAVANGAATLTFNQLANNSIIETAGVNSSALNLQVAAGALGILHQGQIKTSGDTSDAIKATSTSGNITLIQDVGGKVSTTGLTSLGVNAVSTAGSQIDFVQRNTGSITTTGNNSTGVLLSTAGASTFAQAQNASITTTGDDAGAVQVNASTITFTQDSGSVIQSSGANAIAADIKASNGLISAISSGTIKTTGATSDALRASATGTITLRQITNGTASVIATEGDGSVGINATSSGAGKITFQQADGSTVSTIGNNAVGVLLNTGGNVEYVQNSGSVTTTGSNSGAVQANAAAITFMQGGGSLVQSAGINSVAANFQATTGALDAKLEGDIKSLGANSDALKARSTNGAISIMQLQGLSGSTISTEGNDSAGINAVSSGNGKISLSQATNTKVSTKGDNAVGIILNTGGAIEFKQGQTASVSTTGTGSGGMQLNGNSILFEQVSSGTVQTSGSNAIAANLQTTTGLADTRVEGTISSQGTNSDALKVGTTGGNINLYVAGTAQIRSAGNSSYGVNAIAGGAGNITATQSGGVSSAGNDATAFSLKADNGNVVYVQNSGAGYTLAAGENSSALSVSSANGTFDVTLSGVTSMSTTTLQANAAAVVLDGQGTMKIAQIAEVLANTNNIAILKQDNGSVDIDSAGHVVGSILLTGAGDNTVYLHGKTDSVGSDMQKIDGGVGGTTKLTLSADLGDFLMNAYSEGTATPTGIAGETFSQLLNWKTVDIADGARMNMVGDVSQGAGVAIETVNIGMGSTLSKTHILSTIMNADLVNNEGTIDLRNFTDTATNKLGITGDYIGAANSVLLVSTHWNNDPNPVITGNVVSSLSETDHLLIQGTATGQTIVRLPNDIIGDISVADIVAPGSYEKLTKPVITVLTDHENAPAVFTGSAQTTNAGEAQLVKRGNDYVFVLQASNPYPPVVTPVDPGSPPPVTPPPTPTPIPIYSQATSAYVQMPRVNMELGYDILGTYHERTGEPLVTAWDKCGYSCSAMVKSQAWGRLIAKHTENEGEKRLSYEGNTFILQAGHDLYTHYDSDNQGAKTVFGVMGTYARVDDLKFYDKYRSVSGMVVGDKHTGNGSVEAGGVGFYLTKVGAKGAYLDVVGQFNYFNNTYKPRSGGDKKSQNGYGLTLSAEVGAPFKITENWYVEPQAQIIYQRLSLDNFYDGYRNVNQKDADGWRGRVGFRLAYSAPTEYQRTKTFFLKGNIWHDFQGTSDVALGRDVVSERYNHTWGEVGAGFQLPINDSAYVFTDVSYARSFSDAKREEYRGNLGLKIEWR</sequence>
<reference evidence="2 3" key="1">
    <citation type="submission" date="2024-04" db="EMBL/GenBank/DDBJ databases">
        <title>A novel species isolated from cricket.</title>
        <authorList>
            <person name="Wang H.-C."/>
        </authorList>
    </citation>
    <scope>NUCLEOTIDE SEQUENCE [LARGE SCALE GENOMIC DNA]</scope>
    <source>
        <strain evidence="2 3">WL0021</strain>
    </source>
</reference>
<comment type="caution">
    <text evidence="2">The sequence shown here is derived from an EMBL/GenBank/DDBJ whole genome shotgun (WGS) entry which is preliminary data.</text>
</comment>
<dbReference type="SMART" id="SM00869">
    <property type="entry name" value="Autotransporter"/>
    <property type="match status" value="1"/>
</dbReference>